<evidence type="ECO:0000313" key="2">
    <source>
        <dbReference type="EMBL" id="OAV98846.1"/>
    </source>
</evidence>
<sequence length="163" mass="18222">MAGTRQNPAGSSSTALSTPAASDNRDIFKCPTFTGNNFPIWQRKVKTYLAVKSLLKCVEQPLPANASKETKLEYVRATAILSGHIDDHIYNHIITNQNIQDAFTIWKEVKGKYTSTSVLAISHAWQKWEDIQYKDNITKYISQLEAMLAEFGAMGLDVPDTIL</sequence>
<dbReference type="VEuPathDB" id="FungiDB:PTTG_05286"/>
<accession>A0A180H1C9</accession>
<organism evidence="2">
    <name type="scientific">Puccinia triticina (isolate 1-1 / race 1 (BBBD))</name>
    <name type="common">Brown leaf rust fungus</name>
    <dbReference type="NCBI Taxonomy" id="630390"/>
    <lineage>
        <taxon>Eukaryota</taxon>
        <taxon>Fungi</taxon>
        <taxon>Dikarya</taxon>
        <taxon>Basidiomycota</taxon>
        <taxon>Pucciniomycotina</taxon>
        <taxon>Pucciniomycetes</taxon>
        <taxon>Pucciniales</taxon>
        <taxon>Pucciniaceae</taxon>
        <taxon>Puccinia</taxon>
    </lineage>
</organism>
<name>A0A180H1C9_PUCT1</name>
<reference evidence="3" key="4">
    <citation type="submission" date="2025-05" db="UniProtKB">
        <authorList>
            <consortium name="EnsemblFungi"/>
        </authorList>
    </citation>
    <scope>IDENTIFICATION</scope>
    <source>
        <strain evidence="3">isolate 1-1 / race 1 (BBBD)</strain>
    </source>
</reference>
<dbReference type="OrthoDB" id="8047701at2759"/>
<reference evidence="2" key="2">
    <citation type="submission" date="2016-05" db="EMBL/GenBank/DDBJ databases">
        <title>Comparative analysis highlights variable genome content of wheat rusts and divergence of the mating loci.</title>
        <authorList>
            <person name="Cuomo C.A."/>
            <person name="Bakkeren G."/>
            <person name="Szabo L."/>
            <person name="Khalil H."/>
            <person name="Joly D."/>
            <person name="Goldberg J."/>
            <person name="Young S."/>
            <person name="Zeng Q."/>
            <person name="Fellers J."/>
        </authorList>
    </citation>
    <scope>NUCLEOTIDE SEQUENCE [LARGE SCALE GENOMIC DNA]</scope>
    <source>
        <strain evidence="2">1-1 BBBD Race 1</strain>
    </source>
</reference>
<reference evidence="3 4" key="3">
    <citation type="journal article" date="2017" name="G3 (Bethesda)">
        <title>Comparative analysis highlights variable genome content of wheat rusts and divergence of the mating loci.</title>
        <authorList>
            <person name="Cuomo C.A."/>
            <person name="Bakkeren G."/>
            <person name="Khalil H.B."/>
            <person name="Panwar V."/>
            <person name="Joly D."/>
            <person name="Linning R."/>
            <person name="Sakthikumar S."/>
            <person name="Song X."/>
            <person name="Adiconis X."/>
            <person name="Fan L."/>
            <person name="Goldberg J.M."/>
            <person name="Levin J.Z."/>
            <person name="Young S."/>
            <person name="Zeng Q."/>
            <person name="Anikster Y."/>
            <person name="Bruce M."/>
            <person name="Wang M."/>
            <person name="Yin C."/>
            <person name="McCallum B."/>
            <person name="Szabo L.J."/>
            <person name="Hulbert S."/>
            <person name="Chen X."/>
            <person name="Fellers J.P."/>
        </authorList>
    </citation>
    <scope>NUCLEOTIDE SEQUENCE</scope>
    <source>
        <strain evidence="4">Isolate 1-1 / race 1 (BBBD)</strain>
        <strain evidence="3">isolate 1-1 / race 1 (BBBD)</strain>
    </source>
</reference>
<feature type="non-terminal residue" evidence="2">
    <location>
        <position position="163"/>
    </location>
</feature>
<proteinExistence type="predicted"/>
<protein>
    <recommendedName>
        <fullName evidence="5">DUF4219 domain-containing protein</fullName>
    </recommendedName>
</protein>
<keyword evidence="4" id="KW-1185">Reference proteome</keyword>
<reference evidence="2" key="1">
    <citation type="submission" date="2009-11" db="EMBL/GenBank/DDBJ databases">
        <authorList>
            <consortium name="The Broad Institute Genome Sequencing Platform"/>
            <person name="Ward D."/>
            <person name="Feldgarden M."/>
            <person name="Earl A."/>
            <person name="Young S.K."/>
            <person name="Zeng Q."/>
            <person name="Koehrsen M."/>
            <person name="Alvarado L."/>
            <person name="Berlin A."/>
            <person name="Bochicchio J."/>
            <person name="Borenstein D."/>
            <person name="Chapman S.B."/>
            <person name="Chen Z."/>
            <person name="Engels R."/>
            <person name="Freedman E."/>
            <person name="Gellesch M."/>
            <person name="Goldberg J."/>
            <person name="Griggs A."/>
            <person name="Gujja S."/>
            <person name="Heilman E."/>
            <person name="Heiman D."/>
            <person name="Hepburn T."/>
            <person name="Howarth C."/>
            <person name="Jen D."/>
            <person name="Larson L."/>
            <person name="Lewis B."/>
            <person name="Mehta T."/>
            <person name="Park D."/>
            <person name="Pearson M."/>
            <person name="Roberts A."/>
            <person name="Saif S."/>
            <person name="Shea T."/>
            <person name="Shenoy N."/>
            <person name="Sisk P."/>
            <person name="Stolte C."/>
            <person name="Sykes S."/>
            <person name="Thomson T."/>
            <person name="Walk T."/>
            <person name="White J."/>
            <person name="Yandava C."/>
            <person name="Izard J."/>
            <person name="Baranova O.V."/>
            <person name="Blanton J.M."/>
            <person name="Tanner A.C."/>
            <person name="Dewhirst F.E."/>
            <person name="Haas B."/>
            <person name="Nusbaum C."/>
            <person name="Birren B."/>
        </authorList>
    </citation>
    <scope>NUCLEOTIDE SEQUENCE [LARGE SCALE GENOMIC DNA]</scope>
    <source>
        <strain evidence="2">1-1 BBBD Race 1</strain>
    </source>
</reference>
<evidence type="ECO:0008006" key="5">
    <source>
        <dbReference type="Google" id="ProtNLM"/>
    </source>
</evidence>
<dbReference type="Pfam" id="PF14223">
    <property type="entry name" value="Retrotran_gag_2"/>
    <property type="match status" value="1"/>
</dbReference>
<feature type="region of interest" description="Disordered" evidence="1">
    <location>
        <begin position="1"/>
        <end position="21"/>
    </location>
</feature>
<feature type="compositionally biased region" description="Low complexity" evidence="1">
    <location>
        <begin position="8"/>
        <end position="21"/>
    </location>
</feature>
<evidence type="ECO:0000313" key="4">
    <source>
        <dbReference type="Proteomes" id="UP000005240"/>
    </source>
</evidence>
<evidence type="ECO:0000313" key="3">
    <source>
        <dbReference type="EnsemblFungi" id="PTTG_05286-t43_1-p1"/>
    </source>
</evidence>
<evidence type="ECO:0000256" key="1">
    <source>
        <dbReference type="SAM" id="MobiDB-lite"/>
    </source>
</evidence>
<dbReference type="EnsemblFungi" id="PTTG_05286-t43_1">
    <property type="protein sequence ID" value="PTTG_05286-t43_1-p1"/>
    <property type="gene ID" value="PTTG_05286"/>
</dbReference>
<dbReference type="Proteomes" id="UP000005240">
    <property type="component" value="Unassembled WGS sequence"/>
</dbReference>
<dbReference type="EMBL" id="ADAS02000005">
    <property type="protein sequence ID" value="OAV98846.1"/>
    <property type="molecule type" value="Genomic_DNA"/>
</dbReference>
<dbReference type="AlphaFoldDB" id="A0A180H1C9"/>
<gene>
    <name evidence="2" type="ORF">PTTG_05286</name>
</gene>